<evidence type="ECO:0000313" key="3">
    <source>
        <dbReference type="EMBL" id="RVX39116.1"/>
    </source>
</evidence>
<reference evidence="3 4" key="1">
    <citation type="submission" date="2019-01" db="EMBL/GenBank/DDBJ databases">
        <title>Sequencing the genomes of 1000 actinobacteria strains.</title>
        <authorList>
            <person name="Klenk H.-P."/>
        </authorList>
    </citation>
    <scope>NUCLEOTIDE SEQUENCE [LARGE SCALE GENOMIC DNA]</scope>
    <source>
        <strain evidence="3 4">DSM 43925</strain>
    </source>
</reference>
<dbReference type="InterPro" id="IPR013762">
    <property type="entry name" value="Integrase-like_cat_sf"/>
</dbReference>
<accession>A0A438LZZ8</accession>
<dbReference type="Proteomes" id="UP000284824">
    <property type="component" value="Unassembled WGS sequence"/>
</dbReference>
<dbReference type="Gene3D" id="1.10.150.130">
    <property type="match status" value="1"/>
</dbReference>
<keyword evidence="2" id="KW-0233">DNA recombination</keyword>
<evidence type="ECO:0000313" key="4">
    <source>
        <dbReference type="Proteomes" id="UP000284824"/>
    </source>
</evidence>
<organism evidence="3 4">
    <name type="scientific">Nonomuraea polychroma</name>
    <dbReference type="NCBI Taxonomy" id="46176"/>
    <lineage>
        <taxon>Bacteria</taxon>
        <taxon>Bacillati</taxon>
        <taxon>Actinomycetota</taxon>
        <taxon>Actinomycetes</taxon>
        <taxon>Streptosporangiales</taxon>
        <taxon>Streptosporangiaceae</taxon>
        <taxon>Nonomuraea</taxon>
    </lineage>
</organism>
<proteinExistence type="predicted"/>
<dbReference type="EMBL" id="SAUN01000001">
    <property type="protein sequence ID" value="RVX39116.1"/>
    <property type="molecule type" value="Genomic_DNA"/>
</dbReference>
<dbReference type="InterPro" id="IPR010998">
    <property type="entry name" value="Integrase_recombinase_N"/>
</dbReference>
<dbReference type="OrthoDB" id="3216692at2"/>
<keyword evidence="4" id="KW-1185">Reference proteome</keyword>
<evidence type="ECO:0008006" key="5">
    <source>
        <dbReference type="Google" id="ProtNLM"/>
    </source>
</evidence>
<dbReference type="GO" id="GO:0003677">
    <property type="term" value="F:DNA binding"/>
    <property type="evidence" value="ECO:0007669"/>
    <property type="project" value="UniProtKB-KW"/>
</dbReference>
<dbReference type="AlphaFoldDB" id="A0A438LZZ8"/>
<keyword evidence="1" id="KW-0238">DNA-binding</keyword>
<evidence type="ECO:0000256" key="1">
    <source>
        <dbReference type="ARBA" id="ARBA00023125"/>
    </source>
</evidence>
<dbReference type="InterPro" id="IPR011010">
    <property type="entry name" value="DNA_brk_join_enz"/>
</dbReference>
<comment type="caution">
    <text evidence="3">The sequence shown here is derived from an EMBL/GenBank/DDBJ whole genome shotgun (WGS) entry which is preliminary data.</text>
</comment>
<gene>
    <name evidence="3" type="ORF">EDD27_1458</name>
</gene>
<dbReference type="GO" id="GO:0006310">
    <property type="term" value="P:DNA recombination"/>
    <property type="evidence" value="ECO:0007669"/>
    <property type="project" value="UniProtKB-KW"/>
</dbReference>
<dbReference type="GO" id="GO:0015074">
    <property type="term" value="P:DNA integration"/>
    <property type="evidence" value="ECO:0007669"/>
    <property type="project" value="InterPro"/>
</dbReference>
<protein>
    <recommendedName>
        <fullName evidence="5">Site-specific recombinase XerD</fullName>
    </recommendedName>
</protein>
<sequence length="453" mass="50919">MWLGGKLAPSLQAVNGIPIVGQYNQRALERLAVEQPPPPPISPHLINPAQGTLFEAERDWSRLGPLQSLPSLTPAAQALPNGFRAHARAQGWRGEVSRASARTLRILAAWIGVQAPLREADVRALVSANPSQGIRAIRVVQFLAGRGQLVSDPARQINRDQRAIERVLKGLPGHIEAEARRWVLVLRGEGRHRHPTMSYATIRRYVSYLWPVLHRWSGQVASLREIVADDVRAVLGETQAHTARNRHTALRSLFRALKQERLIFRDPACRVSLPKVQVLPVPIPSDRLRGLVDRAHGPQARLVVALIAVHALGVGEVTHLRLADLDLSRGRLAMQRDTVRRTIYLDEYTHTLADAWLRERHRRWPTTTNPYLLINQMTAQNTQGPPVSRRFLHEVFRPVGPTPSKIRQDRLLDEARHTADPVHLMRVFGVTAGTAMRYVYAAHPQKRSSLPRK</sequence>
<dbReference type="SUPFAM" id="SSF56349">
    <property type="entry name" value="DNA breaking-rejoining enzymes"/>
    <property type="match status" value="1"/>
</dbReference>
<name>A0A438LZZ8_9ACTN</name>
<dbReference type="RefSeq" id="WP_127931656.1">
    <property type="nucleotide sequence ID" value="NZ_SAUN01000001.1"/>
</dbReference>
<evidence type="ECO:0000256" key="2">
    <source>
        <dbReference type="ARBA" id="ARBA00023172"/>
    </source>
</evidence>
<dbReference type="Gene3D" id="1.10.443.10">
    <property type="entry name" value="Intergrase catalytic core"/>
    <property type="match status" value="1"/>
</dbReference>